<gene>
    <name evidence="2" type="ORF">MTR67_002212</name>
</gene>
<evidence type="ECO:0000313" key="2">
    <source>
        <dbReference type="EMBL" id="WMV08827.1"/>
    </source>
</evidence>
<keyword evidence="3" id="KW-1185">Reference proteome</keyword>
<evidence type="ECO:0000313" key="3">
    <source>
        <dbReference type="Proteomes" id="UP001234989"/>
    </source>
</evidence>
<organism evidence="2 3">
    <name type="scientific">Solanum verrucosum</name>
    <dbReference type="NCBI Taxonomy" id="315347"/>
    <lineage>
        <taxon>Eukaryota</taxon>
        <taxon>Viridiplantae</taxon>
        <taxon>Streptophyta</taxon>
        <taxon>Embryophyta</taxon>
        <taxon>Tracheophyta</taxon>
        <taxon>Spermatophyta</taxon>
        <taxon>Magnoliopsida</taxon>
        <taxon>eudicotyledons</taxon>
        <taxon>Gunneridae</taxon>
        <taxon>Pentapetalae</taxon>
        <taxon>asterids</taxon>
        <taxon>lamiids</taxon>
        <taxon>Solanales</taxon>
        <taxon>Solanaceae</taxon>
        <taxon>Solanoideae</taxon>
        <taxon>Solaneae</taxon>
        <taxon>Solanum</taxon>
    </lineage>
</organism>
<proteinExistence type="predicted"/>
<dbReference type="AlphaFoldDB" id="A0AAF0T5P6"/>
<dbReference type="InterPro" id="IPR026960">
    <property type="entry name" value="RVT-Znf"/>
</dbReference>
<dbReference type="Pfam" id="PF13966">
    <property type="entry name" value="zf-RVT"/>
    <property type="match status" value="1"/>
</dbReference>
<dbReference type="Proteomes" id="UP001234989">
    <property type="component" value="Chromosome 1"/>
</dbReference>
<dbReference type="EMBL" id="CP133612">
    <property type="protein sequence ID" value="WMV08827.1"/>
    <property type="molecule type" value="Genomic_DNA"/>
</dbReference>
<accession>A0AAF0T5P6</accession>
<evidence type="ECO:0000259" key="1">
    <source>
        <dbReference type="Pfam" id="PF13966"/>
    </source>
</evidence>
<dbReference type="PANTHER" id="PTHR33116:SF84">
    <property type="entry name" value="RNA-DIRECTED DNA POLYMERASE"/>
    <property type="match status" value="1"/>
</dbReference>
<reference evidence="2" key="1">
    <citation type="submission" date="2023-08" db="EMBL/GenBank/DDBJ databases">
        <title>A de novo genome assembly of Solanum verrucosum Schlechtendal, a Mexican diploid species geographically isolated from the other diploid A-genome species in potato relatives.</title>
        <authorList>
            <person name="Hosaka K."/>
        </authorList>
    </citation>
    <scope>NUCLEOTIDE SEQUENCE</scope>
    <source>
        <tissue evidence="2">Young leaves</tissue>
    </source>
</reference>
<protein>
    <recommendedName>
        <fullName evidence="1">Reverse transcriptase zinc-binding domain-containing protein</fullName>
    </recommendedName>
</protein>
<dbReference type="PANTHER" id="PTHR33116">
    <property type="entry name" value="REVERSE TRANSCRIPTASE ZINC-BINDING DOMAIN-CONTAINING PROTEIN-RELATED-RELATED"/>
    <property type="match status" value="1"/>
</dbReference>
<feature type="domain" description="Reverse transcriptase zinc-binding" evidence="1">
    <location>
        <begin position="18"/>
        <end position="101"/>
    </location>
</feature>
<sequence>MVHWFSNGVYLLTANEEYSVTQSYNALIGRHERMQEADLVWNSIMMPRHRFIVWLAYQNRLLTKERLQRLNMLAGDEKCNLCVNDQVETQQYLFADCTWTRGVQQALARWSGISFQRQTVKQTLQWLKRRNWKKFHKEVETAIFGALIYHTWKARNWKILRNLIIQAEEVGNQIQKEVKERIESQMSTLQN</sequence>
<name>A0AAF0T5P6_SOLVR</name>